<dbReference type="RefSeq" id="WP_257768122.1">
    <property type="nucleotide sequence ID" value="NZ_CP102480.1"/>
</dbReference>
<evidence type="ECO:0000313" key="4">
    <source>
        <dbReference type="EMBL" id="UUX49456.1"/>
    </source>
</evidence>
<reference evidence="4" key="1">
    <citation type="submission" date="2022-08" db="EMBL/GenBank/DDBJ databases">
        <title>Nisaea acidiphila sp. nov., isolated from a marine algal debris and emended description of the genus Nisaea Urios et al. 2008.</title>
        <authorList>
            <person name="Kwon K."/>
        </authorList>
    </citation>
    <scope>NUCLEOTIDE SEQUENCE</scope>
    <source>
        <strain evidence="4">MEBiC11861</strain>
    </source>
</reference>
<sequence>MPLSEIIKPDAVLIRSLEETDSIPDLTSMLHRAYGRLARMGLRYMATHQGDDVTRERIAEGTCLVAVMDGEVVGTIIVKTPEQTNGCAWYDRPEVASVGQFGVEPDIQAKGLGLMLLDEAERRVRAAGAAEIALDTAEPATHLVAWYTRLGYRFIQYQSWEQTNYRSVIMSKALTGAVS</sequence>
<gene>
    <name evidence="4" type="ORF">NUH88_18895</name>
</gene>
<evidence type="ECO:0000256" key="1">
    <source>
        <dbReference type="ARBA" id="ARBA00022679"/>
    </source>
</evidence>
<evidence type="ECO:0000256" key="2">
    <source>
        <dbReference type="ARBA" id="ARBA00023315"/>
    </source>
</evidence>
<dbReference type="PANTHER" id="PTHR43877">
    <property type="entry name" value="AMINOALKYLPHOSPHONATE N-ACETYLTRANSFERASE-RELATED-RELATED"/>
    <property type="match status" value="1"/>
</dbReference>
<keyword evidence="2" id="KW-0012">Acyltransferase</keyword>
<dbReference type="Gene3D" id="3.40.630.30">
    <property type="match status" value="1"/>
</dbReference>
<organism evidence="4 5">
    <name type="scientific">Nisaea acidiphila</name>
    <dbReference type="NCBI Taxonomy" id="1862145"/>
    <lineage>
        <taxon>Bacteria</taxon>
        <taxon>Pseudomonadati</taxon>
        <taxon>Pseudomonadota</taxon>
        <taxon>Alphaproteobacteria</taxon>
        <taxon>Rhodospirillales</taxon>
        <taxon>Thalassobaculaceae</taxon>
        <taxon>Nisaea</taxon>
    </lineage>
</organism>
<keyword evidence="5" id="KW-1185">Reference proteome</keyword>
<dbReference type="PROSITE" id="PS51186">
    <property type="entry name" value="GNAT"/>
    <property type="match status" value="1"/>
</dbReference>
<dbReference type="CDD" id="cd04301">
    <property type="entry name" value="NAT_SF"/>
    <property type="match status" value="1"/>
</dbReference>
<keyword evidence="1" id="KW-0808">Transferase</keyword>
<dbReference type="InterPro" id="IPR050832">
    <property type="entry name" value="Bact_Acetyltransf"/>
</dbReference>
<dbReference type="KEGG" id="naci:NUH88_18895"/>
<dbReference type="PANTHER" id="PTHR43877:SF2">
    <property type="entry name" value="AMINOALKYLPHOSPHONATE N-ACETYLTRANSFERASE-RELATED"/>
    <property type="match status" value="1"/>
</dbReference>
<accession>A0A9J7APY1</accession>
<evidence type="ECO:0000259" key="3">
    <source>
        <dbReference type="PROSITE" id="PS51186"/>
    </source>
</evidence>
<dbReference type="InterPro" id="IPR016181">
    <property type="entry name" value="Acyl_CoA_acyltransferase"/>
</dbReference>
<proteinExistence type="predicted"/>
<dbReference type="Pfam" id="PF00583">
    <property type="entry name" value="Acetyltransf_1"/>
    <property type="match status" value="1"/>
</dbReference>
<name>A0A9J7APY1_9PROT</name>
<dbReference type="AlphaFoldDB" id="A0A9J7APY1"/>
<dbReference type="SUPFAM" id="SSF55729">
    <property type="entry name" value="Acyl-CoA N-acyltransferases (Nat)"/>
    <property type="match status" value="1"/>
</dbReference>
<dbReference type="EMBL" id="CP102480">
    <property type="protein sequence ID" value="UUX49456.1"/>
    <property type="molecule type" value="Genomic_DNA"/>
</dbReference>
<dbReference type="InterPro" id="IPR000182">
    <property type="entry name" value="GNAT_dom"/>
</dbReference>
<dbReference type="GO" id="GO:0016747">
    <property type="term" value="F:acyltransferase activity, transferring groups other than amino-acyl groups"/>
    <property type="evidence" value="ECO:0007669"/>
    <property type="project" value="InterPro"/>
</dbReference>
<dbReference type="Proteomes" id="UP001060336">
    <property type="component" value="Chromosome"/>
</dbReference>
<feature type="domain" description="N-acetyltransferase" evidence="3">
    <location>
        <begin position="12"/>
        <end position="175"/>
    </location>
</feature>
<evidence type="ECO:0000313" key="5">
    <source>
        <dbReference type="Proteomes" id="UP001060336"/>
    </source>
</evidence>
<protein>
    <submittedName>
        <fullName evidence="4">GNAT family N-acetyltransferase</fullName>
    </submittedName>
</protein>